<dbReference type="GO" id="GO:0008270">
    <property type="term" value="F:zinc ion binding"/>
    <property type="evidence" value="ECO:0007669"/>
    <property type="project" value="UniProtKB-KW"/>
</dbReference>
<feature type="domain" description="C2H2-type" evidence="9">
    <location>
        <begin position="257"/>
        <end position="287"/>
    </location>
</feature>
<reference evidence="10" key="1">
    <citation type="submission" date="2021-12" db="EMBL/GenBank/DDBJ databases">
        <authorList>
            <person name="King R."/>
        </authorList>
    </citation>
    <scope>NUCLEOTIDE SEQUENCE</scope>
</reference>
<dbReference type="InterPro" id="IPR050888">
    <property type="entry name" value="ZnF_C2H2-type_TF"/>
</dbReference>
<evidence type="ECO:0000259" key="9">
    <source>
        <dbReference type="PROSITE" id="PS50157"/>
    </source>
</evidence>
<keyword evidence="3" id="KW-0677">Repeat</keyword>
<keyword evidence="11" id="KW-1185">Reference proteome</keyword>
<evidence type="ECO:0000256" key="8">
    <source>
        <dbReference type="SAM" id="MobiDB-lite"/>
    </source>
</evidence>
<dbReference type="EMBL" id="OU963862">
    <property type="protein sequence ID" value="CAH0381278.1"/>
    <property type="molecule type" value="Genomic_DNA"/>
</dbReference>
<protein>
    <recommendedName>
        <fullName evidence="9">C2H2-type domain-containing protein</fullName>
    </recommendedName>
</protein>
<keyword evidence="2" id="KW-0479">Metal-binding</keyword>
<dbReference type="AlphaFoldDB" id="A0A9P0A139"/>
<sequence length="646" mass="75543">MRHEFCGDPKTSLYKKDFITLAKAINECFPNEPEELYYTPAQHSVGKKGRAKARDTTVYLDASQVDPQDIFGSFDEHEYKPYQSQSQSVPTNGDGRFMCDLCHKCYKYNRDLVRHTTYECHNVVEKPSFSCNLCRYTAPRPATLKRHLILKHNQFRLLQNVTVVRKYRFILPKQDTAQENIDPYSQAHLLTYQDHDSKQVEYVSKRTSRVEPTTRLDVVASTSEPAIQWEDADSVYQPEKIQRWKRNSASTTHDGRFMCDLCEKTYKWKGDLNRHMKYECQYVIGKPSFDCPHCDYSTVRPSYLKYHMVYETKFTIQDEETLSSIFNPNADPLSERNVDSENINRRSQSGPKLPSFPAPHLRIKRYCEVCSKVFSTAKDLQRHQDNECKWTPPTKPRQPTSRPWSCDLCSKTYKMRHHLKPVSHRGNREMRIRWSRDLVESDSMSFDRERDPEGGGGSLLSLETEGLERFQCDGCPKSYKRKFHLTRHQKYECCNTLDKPELRCTICQYSTNYLSSLKVHCIRKHGFTSVEDDPLTTPVGIEAQSSELITGDIPVQSSRPRSFKKVRPESVKKFRCDLCFKSYNRRDNLVRHQKHDCKNNLEKIVFPCEQCSYVGKRKDHLQYHMLKVHTCLPSVQVFPRLSSSLQ</sequence>
<dbReference type="SMART" id="SM00355">
    <property type="entry name" value="ZnF_C2H2"/>
    <property type="match status" value="10"/>
</dbReference>
<evidence type="ECO:0000256" key="3">
    <source>
        <dbReference type="ARBA" id="ARBA00022737"/>
    </source>
</evidence>
<evidence type="ECO:0000256" key="5">
    <source>
        <dbReference type="ARBA" id="ARBA00022833"/>
    </source>
</evidence>
<dbReference type="GO" id="GO:0005634">
    <property type="term" value="C:nucleus"/>
    <property type="evidence" value="ECO:0007669"/>
    <property type="project" value="UniProtKB-SubCell"/>
</dbReference>
<proteinExistence type="predicted"/>
<feature type="domain" description="C2H2-type" evidence="9">
    <location>
        <begin position="470"/>
        <end position="500"/>
    </location>
</feature>
<dbReference type="PROSITE" id="PS50157">
    <property type="entry name" value="ZINC_FINGER_C2H2_2"/>
    <property type="match status" value="5"/>
</dbReference>
<feature type="domain" description="C2H2-type" evidence="9">
    <location>
        <begin position="606"/>
        <end position="630"/>
    </location>
</feature>
<dbReference type="Gene3D" id="3.30.160.60">
    <property type="entry name" value="Classic Zinc Finger"/>
    <property type="match status" value="5"/>
</dbReference>
<keyword evidence="6" id="KW-0539">Nucleus</keyword>
<gene>
    <name evidence="10" type="ORF">BEMITA_LOCUS947</name>
</gene>
<feature type="region of interest" description="Disordered" evidence="8">
    <location>
        <begin position="326"/>
        <end position="355"/>
    </location>
</feature>
<evidence type="ECO:0000313" key="10">
    <source>
        <dbReference type="EMBL" id="CAH0381278.1"/>
    </source>
</evidence>
<evidence type="ECO:0000256" key="4">
    <source>
        <dbReference type="ARBA" id="ARBA00022771"/>
    </source>
</evidence>
<dbReference type="SUPFAM" id="SSF57667">
    <property type="entry name" value="beta-beta-alpha zinc fingers"/>
    <property type="match status" value="2"/>
</dbReference>
<evidence type="ECO:0000256" key="7">
    <source>
        <dbReference type="PROSITE-ProRule" id="PRU00042"/>
    </source>
</evidence>
<dbReference type="InterPro" id="IPR036236">
    <property type="entry name" value="Znf_C2H2_sf"/>
</dbReference>
<dbReference type="Pfam" id="PF00096">
    <property type="entry name" value="zf-C2H2"/>
    <property type="match status" value="3"/>
</dbReference>
<keyword evidence="5" id="KW-0862">Zinc</keyword>
<dbReference type="PROSITE" id="PS00028">
    <property type="entry name" value="ZINC_FINGER_C2H2_1"/>
    <property type="match status" value="1"/>
</dbReference>
<keyword evidence="4 7" id="KW-0863">Zinc-finger</keyword>
<dbReference type="Proteomes" id="UP001152759">
    <property type="component" value="Chromosome 1"/>
</dbReference>
<evidence type="ECO:0000256" key="6">
    <source>
        <dbReference type="ARBA" id="ARBA00023242"/>
    </source>
</evidence>
<name>A0A9P0A139_BEMTA</name>
<feature type="compositionally biased region" description="Basic and acidic residues" evidence="8">
    <location>
        <begin position="333"/>
        <end position="344"/>
    </location>
</feature>
<evidence type="ECO:0000256" key="2">
    <source>
        <dbReference type="ARBA" id="ARBA00022723"/>
    </source>
</evidence>
<accession>A0A9P0A139</accession>
<dbReference type="PANTHER" id="PTHR24406">
    <property type="entry name" value="TRANSCRIPTIONAL REPRESSOR CTCFL-RELATED"/>
    <property type="match status" value="1"/>
</dbReference>
<organism evidence="10 11">
    <name type="scientific">Bemisia tabaci</name>
    <name type="common">Sweetpotato whitefly</name>
    <name type="synonym">Aleurodes tabaci</name>
    <dbReference type="NCBI Taxonomy" id="7038"/>
    <lineage>
        <taxon>Eukaryota</taxon>
        <taxon>Metazoa</taxon>
        <taxon>Ecdysozoa</taxon>
        <taxon>Arthropoda</taxon>
        <taxon>Hexapoda</taxon>
        <taxon>Insecta</taxon>
        <taxon>Pterygota</taxon>
        <taxon>Neoptera</taxon>
        <taxon>Paraneoptera</taxon>
        <taxon>Hemiptera</taxon>
        <taxon>Sternorrhyncha</taxon>
        <taxon>Aleyrodoidea</taxon>
        <taxon>Aleyrodidae</taxon>
        <taxon>Aleyrodinae</taxon>
        <taxon>Bemisia</taxon>
    </lineage>
</organism>
<comment type="subcellular location">
    <subcellularLocation>
        <location evidence="1">Nucleus</location>
    </subcellularLocation>
</comment>
<evidence type="ECO:0000256" key="1">
    <source>
        <dbReference type="ARBA" id="ARBA00004123"/>
    </source>
</evidence>
<feature type="domain" description="C2H2-type" evidence="9">
    <location>
        <begin position="574"/>
        <end position="604"/>
    </location>
</feature>
<evidence type="ECO:0000313" key="11">
    <source>
        <dbReference type="Proteomes" id="UP001152759"/>
    </source>
</evidence>
<dbReference type="InterPro" id="IPR013087">
    <property type="entry name" value="Znf_C2H2_type"/>
</dbReference>
<feature type="domain" description="C2H2-type" evidence="9">
    <location>
        <begin position="97"/>
        <end position="127"/>
    </location>
</feature>